<comment type="caution">
    <text evidence="1">The sequence shown here is derived from an EMBL/GenBank/DDBJ whole genome shotgun (WGS) entry which is preliminary data.</text>
</comment>
<name>A0A0G0H699_9BACT</name>
<dbReference type="EMBL" id="LBTI01000013">
    <property type="protein sequence ID" value="KKQ37642.1"/>
    <property type="molecule type" value="Genomic_DNA"/>
</dbReference>
<evidence type="ECO:0000313" key="1">
    <source>
        <dbReference type="EMBL" id="KKQ37642.1"/>
    </source>
</evidence>
<gene>
    <name evidence="1" type="ORF">US53_C0013G0001</name>
</gene>
<dbReference type="Proteomes" id="UP000034591">
    <property type="component" value="Unassembled WGS sequence"/>
</dbReference>
<reference evidence="1 2" key="1">
    <citation type="journal article" date="2015" name="Nature">
        <title>rRNA introns, odd ribosomes, and small enigmatic genomes across a large radiation of phyla.</title>
        <authorList>
            <person name="Brown C.T."/>
            <person name="Hug L.A."/>
            <person name="Thomas B.C."/>
            <person name="Sharon I."/>
            <person name="Castelle C.J."/>
            <person name="Singh A."/>
            <person name="Wilkins M.J."/>
            <person name="Williams K.H."/>
            <person name="Banfield J.F."/>
        </authorList>
    </citation>
    <scope>NUCLEOTIDE SEQUENCE [LARGE SCALE GENOMIC DNA]</scope>
</reference>
<proteinExistence type="predicted"/>
<sequence>MGRRLKTYDYLMLLKNSEGKRHGFRIIPFNRATIELLETRVVRYIGDADYLINPELDANIGEGRRYRLIDFLSESTIEEK</sequence>
<protein>
    <submittedName>
        <fullName evidence="1">Uncharacterized protein</fullName>
    </submittedName>
</protein>
<organism evidence="1 2">
    <name type="scientific">Candidatus Woesebacteria bacterium GW2011_GWA1_37_7</name>
    <dbReference type="NCBI Taxonomy" id="1618545"/>
    <lineage>
        <taxon>Bacteria</taxon>
        <taxon>Candidatus Woeseibacteriota</taxon>
    </lineage>
</organism>
<dbReference type="AlphaFoldDB" id="A0A0G0H699"/>
<dbReference type="STRING" id="1618545.US53_C0013G0001"/>
<evidence type="ECO:0000313" key="2">
    <source>
        <dbReference type="Proteomes" id="UP000034591"/>
    </source>
</evidence>
<accession>A0A0G0H699</accession>